<protein>
    <submittedName>
        <fullName evidence="1">Uncharacterized protein</fullName>
    </submittedName>
</protein>
<evidence type="ECO:0000313" key="1">
    <source>
        <dbReference type="EMBL" id="CDK29655.1"/>
    </source>
</evidence>
<keyword evidence="2" id="KW-1185">Reference proteome</keyword>
<accession>W6MXX7</accession>
<organism evidence="1 2">
    <name type="scientific">Kuraishia capsulata CBS 1993</name>
    <dbReference type="NCBI Taxonomy" id="1382522"/>
    <lineage>
        <taxon>Eukaryota</taxon>
        <taxon>Fungi</taxon>
        <taxon>Dikarya</taxon>
        <taxon>Ascomycota</taxon>
        <taxon>Saccharomycotina</taxon>
        <taxon>Pichiomycetes</taxon>
        <taxon>Pichiales</taxon>
        <taxon>Pichiaceae</taxon>
        <taxon>Kuraishia</taxon>
    </lineage>
</organism>
<reference evidence="1" key="1">
    <citation type="submission" date="2013-12" db="EMBL/GenBank/DDBJ databases">
        <authorList>
            <person name="Genoscope - CEA"/>
        </authorList>
    </citation>
    <scope>NUCLEOTIDE SEQUENCE</scope>
    <source>
        <strain evidence="1">CBS 1993</strain>
    </source>
</reference>
<gene>
    <name evidence="1" type="ORF">KUCA_T00005648001</name>
</gene>
<reference evidence="1" key="2">
    <citation type="submission" date="2014-02" db="EMBL/GenBank/DDBJ databases">
        <title>Complete DNA sequence of /Kuraishia capsulata/ illustrates novel genomic features among budding yeasts (/Saccharomycotina/).</title>
        <authorList>
            <person name="Morales L."/>
            <person name="Noel B."/>
            <person name="Porcel B."/>
            <person name="Marcet-Houben M."/>
            <person name="Hullo M-F."/>
            <person name="Sacerdot C."/>
            <person name="Tekaia F."/>
            <person name="Leh-Louis V."/>
            <person name="Despons L."/>
            <person name="Khanna V."/>
            <person name="Aury J-M."/>
            <person name="Barbe V."/>
            <person name="Couloux A."/>
            <person name="Labadie K."/>
            <person name="Pelletier E."/>
            <person name="Souciet J-L."/>
            <person name="Boekhout T."/>
            <person name="Gabaldon T."/>
            <person name="Wincker P."/>
            <person name="Dujon B."/>
        </authorList>
    </citation>
    <scope>NUCLEOTIDE SEQUENCE</scope>
    <source>
        <strain evidence="1">CBS 1993</strain>
    </source>
</reference>
<dbReference type="AlphaFoldDB" id="W6MXX7"/>
<evidence type="ECO:0000313" key="2">
    <source>
        <dbReference type="Proteomes" id="UP000019384"/>
    </source>
</evidence>
<dbReference type="HOGENOM" id="CLU_2073523_0_0_1"/>
<sequence length="118" mass="13193">MENSYLSFLALNFSKSDHQSVPSVITTNVHFTLLEQHSLGAWDIIGAVARDRLLDGNGQRLESTLRSVVIVETPQTVHVDRYSGSLSKRLYNVRNHLAAQITDLLSLETQLHNGIRPV</sequence>
<proteinExistence type="predicted"/>
<name>W6MXX7_9ASCO</name>
<dbReference type="EMBL" id="HG793131">
    <property type="protein sequence ID" value="CDK29655.1"/>
    <property type="molecule type" value="Genomic_DNA"/>
</dbReference>
<dbReference type="GeneID" id="34523026"/>
<dbReference type="Proteomes" id="UP000019384">
    <property type="component" value="Unassembled WGS sequence"/>
</dbReference>
<dbReference type="RefSeq" id="XP_022461638.1">
    <property type="nucleotide sequence ID" value="XM_022600941.1"/>
</dbReference>